<accession>A0AAX1FR01</accession>
<gene>
    <name evidence="1" type="ORF">EHC69_08600</name>
</gene>
<name>A0AAX1FR01_VIBPH</name>
<organism evidence="1 2">
    <name type="scientific">Vibrio parahaemolyticus</name>
    <dbReference type="NCBI Taxonomy" id="670"/>
    <lineage>
        <taxon>Bacteria</taxon>
        <taxon>Pseudomonadati</taxon>
        <taxon>Pseudomonadota</taxon>
        <taxon>Gammaproteobacteria</taxon>
        <taxon>Vibrionales</taxon>
        <taxon>Vibrionaceae</taxon>
        <taxon>Vibrio</taxon>
    </lineage>
</organism>
<dbReference type="Proteomes" id="UP000464718">
    <property type="component" value="Chromosome i"/>
</dbReference>
<dbReference type="AlphaFoldDB" id="A0AAX1FR01"/>
<dbReference type="RefSeq" id="WP_029848922.1">
    <property type="nucleotide sequence ID" value="NZ_CP034298.1"/>
</dbReference>
<dbReference type="EMBL" id="CP034298">
    <property type="protein sequence ID" value="QHH09435.1"/>
    <property type="molecule type" value="Genomic_DNA"/>
</dbReference>
<evidence type="ECO:0008006" key="3">
    <source>
        <dbReference type="Google" id="ProtNLM"/>
    </source>
</evidence>
<evidence type="ECO:0000313" key="2">
    <source>
        <dbReference type="Proteomes" id="UP000464718"/>
    </source>
</evidence>
<reference evidence="1 2" key="1">
    <citation type="submission" date="2018-12" db="EMBL/GenBank/DDBJ databases">
        <title>Genomic insights into the evolutionary origins and pathogenicity of five Vibrio parahaemolyticus strains isolated from the shrimp with acute hepatopancreatic necrosis disease (AHPND).</title>
        <authorList>
            <person name="Yang Q."/>
            <person name="Dong X."/>
            <person name="Xie G."/>
            <person name="Fu S."/>
            <person name="Zou P."/>
            <person name="Sun J."/>
            <person name="Wang Y."/>
            <person name="Huang J."/>
        </authorList>
    </citation>
    <scope>NUCLEOTIDE SEQUENCE [LARGE SCALE GENOMIC DNA]</scope>
    <source>
        <strain evidence="1 2">20160303005-1</strain>
    </source>
</reference>
<sequence length="124" mass="14357">MADTYESLLNKEVHTVYFSKANPVEYQIYPVPSNLDDWYIYETTSLKEVGGMMYDPSTGTLVPAQPSIEDTLRWRKEAYEQEADPLYLDAQFDIATGRKTEEEALQPWIAKVAEIKERYPLPNE</sequence>
<proteinExistence type="predicted"/>
<evidence type="ECO:0000313" key="1">
    <source>
        <dbReference type="EMBL" id="QHH09435.1"/>
    </source>
</evidence>
<protein>
    <recommendedName>
        <fullName evidence="3">Tail fiber assembly protein</fullName>
    </recommendedName>
</protein>